<evidence type="ECO:0000313" key="5">
    <source>
        <dbReference type="Proteomes" id="UP001059041"/>
    </source>
</evidence>
<keyword evidence="1" id="KW-0175">Coiled coil</keyword>
<evidence type="ECO:0000313" key="4">
    <source>
        <dbReference type="EMBL" id="KAI7789481.1"/>
    </source>
</evidence>
<accession>A0A9W7W7G5</accession>
<dbReference type="AlphaFoldDB" id="A0A9W7W7G5"/>
<feature type="compositionally biased region" description="Polar residues" evidence="2">
    <location>
        <begin position="387"/>
        <end position="399"/>
    </location>
</feature>
<evidence type="ECO:0000256" key="1">
    <source>
        <dbReference type="SAM" id="Coils"/>
    </source>
</evidence>
<keyword evidence="5" id="KW-1185">Reference proteome</keyword>
<organism evidence="4 5">
    <name type="scientific">Triplophysa rosa</name>
    <name type="common">Cave loach</name>
    <dbReference type="NCBI Taxonomy" id="992332"/>
    <lineage>
        <taxon>Eukaryota</taxon>
        <taxon>Metazoa</taxon>
        <taxon>Chordata</taxon>
        <taxon>Craniata</taxon>
        <taxon>Vertebrata</taxon>
        <taxon>Euteleostomi</taxon>
        <taxon>Actinopterygii</taxon>
        <taxon>Neopterygii</taxon>
        <taxon>Teleostei</taxon>
        <taxon>Ostariophysi</taxon>
        <taxon>Cypriniformes</taxon>
        <taxon>Nemacheilidae</taxon>
        <taxon>Triplophysa</taxon>
    </lineage>
</organism>
<comment type="caution">
    <text evidence="4">The sequence shown here is derived from an EMBL/GenBank/DDBJ whole genome shotgun (WGS) entry which is preliminary data.</text>
</comment>
<keyword evidence="3" id="KW-0812">Transmembrane</keyword>
<gene>
    <name evidence="4" type="ORF">IRJ41_011755</name>
</gene>
<feature type="coiled-coil region" evidence="1">
    <location>
        <begin position="127"/>
        <end position="161"/>
    </location>
</feature>
<reference evidence="4" key="1">
    <citation type="submission" date="2021-02" db="EMBL/GenBank/DDBJ databases">
        <title>Comparative genomics reveals that relaxation of natural selection precedes convergent phenotypic evolution of cavefish.</title>
        <authorList>
            <person name="Peng Z."/>
        </authorList>
    </citation>
    <scope>NUCLEOTIDE SEQUENCE</scope>
    <source>
        <tissue evidence="4">Muscle</tissue>
    </source>
</reference>
<dbReference type="EMBL" id="JAFHDT010000456">
    <property type="protein sequence ID" value="KAI7789481.1"/>
    <property type="molecule type" value="Genomic_DNA"/>
</dbReference>
<feature type="compositionally biased region" description="Low complexity" evidence="2">
    <location>
        <begin position="402"/>
        <end position="423"/>
    </location>
</feature>
<keyword evidence="3" id="KW-1133">Transmembrane helix</keyword>
<evidence type="ECO:0000256" key="2">
    <source>
        <dbReference type="SAM" id="MobiDB-lite"/>
    </source>
</evidence>
<keyword evidence="3" id="KW-0472">Membrane</keyword>
<dbReference type="Proteomes" id="UP001059041">
    <property type="component" value="Unassembled WGS sequence"/>
</dbReference>
<feature type="transmembrane region" description="Helical" evidence="3">
    <location>
        <begin position="311"/>
        <end position="327"/>
    </location>
</feature>
<proteinExistence type="predicted"/>
<name>A0A9W7W7G5_TRIRA</name>
<evidence type="ECO:0000256" key="3">
    <source>
        <dbReference type="SAM" id="Phobius"/>
    </source>
</evidence>
<feature type="compositionally biased region" description="Low complexity" evidence="2">
    <location>
        <begin position="210"/>
        <end position="221"/>
    </location>
</feature>
<protein>
    <submittedName>
        <fullName evidence="4">Uncharacterized protein</fullName>
    </submittedName>
</protein>
<feature type="compositionally biased region" description="Polar residues" evidence="2">
    <location>
        <begin position="353"/>
        <end position="371"/>
    </location>
</feature>
<sequence>MADTCPLCDREYSQLSQHLKLTHKVHNLEERRLLLALESGRVKVREGRCPVPGCLKLSKRVDRHLQGHSELSAKARRMAFAACKRQKIFAQLAALRASDPVVGMVSTLDLQEEEETGSEAEEEDCGSEGCRSQKAQLKAKVADLNKQVDTLASALREAVRQCKVLTRRQGVKPSQEVAAVTRKILMGLEGEQEAPATRPTVASLPPATPCPCSSEQSSSETPHFPDHVAALTQFMDYVGETPPPTCRLSKQALLRIRWELRVLLKSLKRKVTMHQIEVKQAKEGRLIPKEVLRRCRVEAKQSIPRILKTQFLLYGYLMAYFACIYGYRCGVFQNLTIQEGKKLRADSPCFSLTPGSTSSEENETVPFQESGVSALESDESLAEFPSTMDQASPASSCPGPTSPESDSPAEAASPESASSESASLPRNGRPGCTGAVICRAGRPGTGGTGAIIPRASSQYEGRLLQAIQVEVAKSSQAEAGLLQSSQAEAVCLDLRIKKAESGGGPDTVKNE</sequence>
<feature type="region of interest" description="Disordered" evidence="2">
    <location>
        <begin position="192"/>
        <end position="222"/>
    </location>
</feature>
<feature type="region of interest" description="Disordered" evidence="2">
    <location>
        <begin position="353"/>
        <end position="430"/>
    </location>
</feature>